<comment type="similarity">
    <text evidence="1">Belongs to the SKP1 family.</text>
</comment>
<dbReference type="InterPro" id="IPR001232">
    <property type="entry name" value="SKP1-like"/>
</dbReference>
<feature type="domain" description="SKP1 component dimerisation" evidence="2">
    <location>
        <begin position="102"/>
        <end position="149"/>
    </location>
</feature>
<dbReference type="SMART" id="SM00512">
    <property type="entry name" value="Skp1"/>
    <property type="match status" value="1"/>
</dbReference>
<evidence type="ECO:0000259" key="2">
    <source>
        <dbReference type="Pfam" id="PF01466"/>
    </source>
</evidence>
<dbReference type="EMBL" id="JAAALK010000289">
    <property type="protein sequence ID" value="KAG8050411.1"/>
    <property type="molecule type" value="Genomic_DNA"/>
</dbReference>
<dbReference type="GO" id="GO:0006511">
    <property type="term" value="P:ubiquitin-dependent protein catabolic process"/>
    <property type="evidence" value="ECO:0007669"/>
    <property type="project" value="InterPro"/>
</dbReference>
<protein>
    <recommendedName>
        <fullName evidence="1">SKP1-like protein</fullName>
    </recommendedName>
</protein>
<dbReference type="PANTHER" id="PTHR11165">
    <property type="entry name" value="SKP1"/>
    <property type="match status" value="1"/>
</dbReference>
<dbReference type="InterPro" id="IPR016073">
    <property type="entry name" value="Skp1_comp_POZ"/>
</dbReference>
<evidence type="ECO:0000313" key="4">
    <source>
        <dbReference type="EMBL" id="KAG8050411.1"/>
    </source>
</evidence>
<dbReference type="Proteomes" id="UP000729402">
    <property type="component" value="Unassembled WGS sequence"/>
</dbReference>
<reference evidence="4" key="2">
    <citation type="submission" date="2021-02" db="EMBL/GenBank/DDBJ databases">
        <authorList>
            <person name="Kimball J.A."/>
            <person name="Haas M.W."/>
            <person name="Macchietto M."/>
            <person name="Kono T."/>
            <person name="Duquette J."/>
            <person name="Shao M."/>
        </authorList>
    </citation>
    <scope>NUCLEOTIDE SEQUENCE</scope>
    <source>
        <tissue evidence="4">Fresh leaf tissue</tissue>
    </source>
</reference>
<keyword evidence="5" id="KW-1185">Reference proteome</keyword>
<evidence type="ECO:0000256" key="1">
    <source>
        <dbReference type="PIRNR" id="PIRNR028729"/>
    </source>
</evidence>
<evidence type="ECO:0000313" key="5">
    <source>
        <dbReference type="Proteomes" id="UP000729402"/>
    </source>
</evidence>
<evidence type="ECO:0000259" key="3">
    <source>
        <dbReference type="Pfam" id="PF03931"/>
    </source>
</evidence>
<dbReference type="InterPro" id="IPR016897">
    <property type="entry name" value="SKP1"/>
</dbReference>
<name>A0A8J5RB01_ZIZPA</name>
<dbReference type="OrthoDB" id="1903179at2759"/>
<comment type="pathway">
    <text evidence="1">Protein modification; protein ubiquitination.</text>
</comment>
<feature type="domain" description="SKP1 component POZ" evidence="3">
    <location>
        <begin position="11"/>
        <end position="63"/>
    </location>
</feature>
<dbReference type="Pfam" id="PF03931">
    <property type="entry name" value="Skp1_POZ"/>
    <property type="match status" value="1"/>
</dbReference>
<proteinExistence type="inferred from homology"/>
<organism evidence="4 5">
    <name type="scientific">Zizania palustris</name>
    <name type="common">Northern wild rice</name>
    <dbReference type="NCBI Taxonomy" id="103762"/>
    <lineage>
        <taxon>Eukaryota</taxon>
        <taxon>Viridiplantae</taxon>
        <taxon>Streptophyta</taxon>
        <taxon>Embryophyta</taxon>
        <taxon>Tracheophyta</taxon>
        <taxon>Spermatophyta</taxon>
        <taxon>Magnoliopsida</taxon>
        <taxon>Liliopsida</taxon>
        <taxon>Poales</taxon>
        <taxon>Poaceae</taxon>
        <taxon>BOP clade</taxon>
        <taxon>Oryzoideae</taxon>
        <taxon>Oryzeae</taxon>
        <taxon>Zizaniinae</taxon>
        <taxon>Zizania</taxon>
    </lineage>
</organism>
<dbReference type="Pfam" id="PF01466">
    <property type="entry name" value="Skp1"/>
    <property type="match status" value="1"/>
</dbReference>
<gene>
    <name evidence="4" type="ORF">GUJ93_ZPchr0009g1405</name>
</gene>
<sequence length="152" mass="17356">MMVVAAVDDTNMIMLRSSEGDVFEVSKEVAMESQTIKNMIEYNCTVTEIPLPNVSTIILSKPVDEATKDVEAELKTFDSMFIHIDHSTLYNIMLAANYLHIQGLLDLTCEPVADMIKGKTPEEVRKIFNIKNDYTLEEDEDTRRENKWAFES</sequence>
<dbReference type="PIRSF" id="PIRSF028729">
    <property type="entry name" value="E3_ubiquit_lig_SCF_Skp"/>
    <property type="match status" value="1"/>
</dbReference>
<accession>A0A8J5RB01</accession>
<comment type="function">
    <text evidence="1">Involved in ubiquitination and subsequent proteasomal degradation of target proteins. Together with CUL1, RBX1 and a F-box protein, it forms a SCF E3 ubiquitin ligase complex. The functional specificity of this complex depends on the type of F-box protein. In the SCF complex, it serves as an adapter that links the F-box protein to CUL1.</text>
</comment>
<dbReference type="AlphaFoldDB" id="A0A8J5RB01"/>
<comment type="subunit">
    <text evidence="1">Part of a SCF (SKP1-cullin-F-box) protein ligase complex.</text>
</comment>
<dbReference type="InterPro" id="IPR016072">
    <property type="entry name" value="Skp1_comp_dimer"/>
</dbReference>
<reference evidence="4" key="1">
    <citation type="journal article" date="2021" name="bioRxiv">
        <title>Whole Genome Assembly and Annotation of Northern Wild Rice, Zizania palustris L., Supports a Whole Genome Duplication in the Zizania Genus.</title>
        <authorList>
            <person name="Haas M."/>
            <person name="Kono T."/>
            <person name="Macchietto M."/>
            <person name="Millas R."/>
            <person name="McGilp L."/>
            <person name="Shao M."/>
            <person name="Duquette J."/>
            <person name="Hirsch C.N."/>
            <person name="Kimball J."/>
        </authorList>
    </citation>
    <scope>NUCLEOTIDE SEQUENCE</scope>
    <source>
        <tissue evidence="4">Fresh leaf tissue</tissue>
    </source>
</reference>
<comment type="caution">
    <text evidence="4">The sequence shown here is derived from an EMBL/GenBank/DDBJ whole genome shotgun (WGS) entry which is preliminary data.</text>
</comment>
<keyword evidence="1" id="KW-0833">Ubl conjugation pathway</keyword>